<proteinExistence type="predicted"/>
<dbReference type="EMBL" id="REGN01013649">
    <property type="protein sequence ID" value="RMZ93652.1"/>
    <property type="molecule type" value="Genomic_DNA"/>
</dbReference>
<reference evidence="1 2" key="1">
    <citation type="journal article" date="2018" name="Sci. Rep.">
        <title>Genomic signatures of local adaptation to the degree of environmental predictability in rotifers.</title>
        <authorList>
            <person name="Franch-Gras L."/>
            <person name="Hahn C."/>
            <person name="Garcia-Roger E.M."/>
            <person name="Carmona M.J."/>
            <person name="Serra M."/>
            <person name="Gomez A."/>
        </authorList>
    </citation>
    <scope>NUCLEOTIDE SEQUENCE [LARGE SCALE GENOMIC DNA]</scope>
    <source>
        <strain evidence="1">HYR1</strain>
    </source>
</reference>
<dbReference type="AlphaFoldDB" id="A0A3M7P3K9"/>
<comment type="caution">
    <text evidence="1">The sequence shown here is derived from an EMBL/GenBank/DDBJ whole genome shotgun (WGS) entry which is preliminary data.</text>
</comment>
<keyword evidence="2" id="KW-1185">Reference proteome</keyword>
<accession>A0A3M7P3K9</accession>
<dbReference type="Proteomes" id="UP000276133">
    <property type="component" value="Unassembled WGS sequence"/>
</dbReference>
<gene>
    <name evidence="1" type="ORF">BpHYR1_012449</name>
</gene>
<organism evidence="1 2">
    <name type="scientific">Brachionus plicatilis</name>
    <name type="common">Marine rotifer</name>
    <name type="synonym">Brachionus muelleri</name>
    <dbReference type="NCBI Taxonomy" id="10195"/>
    <lineage>
        <taxon>Eukaryota</taxon>
        <taxon>Metazoa</taxon>
        <taxon>Spiralia</taxon>
        <taxon>Gnathifera</taxon>
        <taxon>Rotifera</taxon>
        <taxon>Eurotatoria</taxon>
        <taxon>Monogononta</taxon>
        <taxon>Pseudotrocha</taxon>
        <taxon>Ploima</taxon>
        <taxon>Brachionidae</taxon>
        <taxon>Brachionus</taxon>
    </lineage>
</organism>
<evidence type="ECO:0000313" key="1">
    <source>
        <dbReference type="EMBL" id="RMZ93652.1"/>
    </source>
</evidence>
<evidence type="ECO:0000313" key="2">
    <source>
        <dbReference type="Proteomes" id="UP000276133"/>
    </source>
</evidence>
<sequence length="70" mass="7624">MGNDSRELLDKSILYPGLVQLWQAQVGQAETEAKNGVLCLVYFVVRVVGYLEFKQIGHGSKAELGAQASV</sequence>
<name>A0A3M7P3K9_BRAPC</name>
<protein>
    <submittedName>
        <fullName evidence="1">Uncharacterized protein</fullName>
    </submittedName>
</protein>